<feature type="domain" description="AAA+ ATPase" evidence="1">
    <location>
        <begin position="82"/>
        <end position="208"/>
    </location>
</feature>
<dbReference type="RefSeq" id="WP_113287582.1">
    <property type="nucleotide sequence ID" value="NZ_QNTQ01000001.1"/>
</dbReference>
<protein>
    <submittedName>
        <fullName evidence="2">AAA family ATPase</fullName>
    </submittedName>
</protein>
<evidence type="ECO:0000259" key="1">
    <source>
        <dbReference type="SMART" id="SM00382"/>
    </source>
</evidence>
<dbReference type="InterPro" id="IPR008533">
    <property type="entry name" value="DUF815"/>
</dbReference>
<reference evidence="2 3" key="1">
    <citation type="submission" date="2018-07" db="EMBL/GenBank/DDBJ databases">
        <title>Rhodosalinus sp. strain E84T genomic sequence and assembly.</title>
        <authorList>
            <person name="Liu Z.-W."/>
            <person name="Lu D.-C."/>
        </authorList>
    </citation>
    <scope>NUCLEOTIDE SEQUENCE [LARGE SCALE GENOMIC DNA]</scope>
    <source>
        <strain evidence="2 3">E84</strain>
    </source>
</reference>
<sequence>MRDAGGDAEALTRIAAALERIAPAPRPSPDFDGAEAFVWHTEPDRLEPVGRVNRVDLSLLVGIERVRDILLANTRAFARGLPANNALLWGARGMGKSSLVKAVHAEVVAEGHALKIVELQREDLPSVGRLLGLLRAASEHRFLLFCDDLSFSQDDQHYKSLKAVLDGGVEGRPENVVLYATSNRRHLMPRDMIENERSTAINPSEAVEEKVSLSDRFGLWLGFHPCSQDEYLEMIRGYCAAYGLEIAEERLRAEAIEWQATRGARSGRVAWQFFVDLAGREGVRLR</sequence>
<dbReference type="EMBL" id="QNTQ01000001">
    <property type="protein sequence ID" value="RBI87559.1"/>
    <property type="molecule type" value="Genomic_DNA"/>
</dbReference>
<dbReference type="SMART" id="SM00382">
    <property type="entry name" value="AAA"/>
    <property type="match status" value="1"/>
</dbReference>
<organism evidence="2 3">
    <name type="scientific">Rhodosalinus halophilus</name>
    <dbReference type="NCBI Taxonomy" id="2259333"/>
    <lineage>
        <taxon>Bacteria</taxon>
        <taxon>Pseudomonadati</taxon>
        <taxon>Pseudomonadota</taxon>
        <taxon>Alphaproteobacteria</taxon>
        <taxon>Rhodobacterales</taxon>
        <taxon>Paracoccaceae</taxon>
        <taxon>Rhodosalinus</taxon>
    </lineage>
</organism>
<dbReference type="SUPFAM" id="SSF52540">
    <property type="entry name" value="P-loop containing nucleoside triphosphate hydrolases"/>
    <property type="match status" value="1"/>
</dbReference>
<accession>A0A365UDD7</accession>
<dbReference type="Gene3D" id="3.40.50.300">
    <property type="entry name" value="P-loop containing nucleotide triphosphate hydrolases"/>
    <property type="match status" value="1"/>
</dbReference>
<evidence type="ECO:0000313" key="3">
    <source>
        <dbReference type="Proteomes" id="UP000253370"/>
    </source>
</evidence>
<dbReference type="Pfam" id="PF05673">
    <property type="entry name" value="DUF815"/>
    <property type="match status" value="1"/>
</dbReference>
<evidence type="ECO:0000313" key="2">
    <source>
        <dbReference type="EMBL" id="RBI87559.1"/>
    </source>
</evidence>
<dbReference type="AlphaFoldDB" id="A0A365UDD7"/>
<dbReference type="InterPro" id="IPR027417">
    <property type="entry name" value="P-loop_NTPase"/>
</dbReference>
<dbReference type="InterPro" id="IPR003593">
    <property type="entry name" value="AAA+_ATPase"/>
</dbReference>
<name>A0A365UDD7_9RHOB</name>
<dbReference type="OrthoDB" id="9812140at2"/>
<comment type="caution">
    <text evidence="2">The sequence shown here is derived from an EMBL/GenBank/DDBJ whole genome shotgun (WGS) entry which is preliminary data.</text>
</comment>
<proteinExistence type="predicted"/>
<dbReference type="PANTHER" id="PTHR42935">
    <property type="entry name" value="SLR0930 PROTEIN"/>
    <property type="match status" value="1"/>
</dbReference>
<gene>
    <name evidence="2" type="ORF">DRV85_01115</name>
</gene>
<keyword evidence="3" id="KW-1185">Reference proteome</keyword>
<dbReference type="PANTHER" id="PTHR42935:SF1">
    <property type="entry name" value="SLR0930 PROTEIN"/>
    <property type="match status" value="1"/>
</dbReference>
<dbReference type="Proteomes" id="UP000253370">
    <property type="component" value="Unassembled WGS sequence"/>
</dbReference>